<keyword evidence="2" id="KW-0418">Kinase</keyword>
<dbReference type="PANTHER" id="PTHR30218:SF0">
    <property type="entry name" value="POLYPHOSPHATE KINASE"/>
    <property type="match status" value="1"/>
</dbReference>
<dbReference type="EMBL" id="BBMM01000002">
    <property type="protein sequence ID" value="GAK99643.1"/>
    <property type="molecule type" value="Genomic_DNA"/>
</dbReference>
<dbReference type="Proteomes" id="UP000029226">
    <property type="component" value="Unassembled WGS sequence"/>
</dbReference>
<gene>
    <name evidence="2" type="ORF">JCM19314_3688</name>
</gene>
<feature type="domain" description="Polyphosphate kinase C-terminal" evidence="1">
    <location>
        <begin position="1"/>
        <end position="69"/>
    </location>
</feature>
<protein>
    <submittedName>
        <fullName evidence="2">Polyphosphate kinase</fullName>
        <ecNumber evidence="2">2.7.4.1</ecNumber>
    </submittedName>
</protein>
<reference evidence="2 3" key="1">
    <citation type="journal article" date="2014" name="Genome Announc.">
        <title>Draft Genome Sequences of Marine Flavobacterium Nonlabens Strains NR17, NR24, NR27, NR32, NR33, and Ara13.</title>
        <authorList>
            <person name="Nakanishi M."/>
            <person name="Meirelles P."/>
            <person name="Suzuki R."/>
            <person name="Takatani N."/>
            <person name="Mino S."/>
            <person name="Suda W."/>
            <person name="Oshima K."/>
            <person name="Hattori M."/>
            <person name="Ohkuma M."/>
            <person name="Hosokawa M."/>
            <person name="Miyashita K."/>
            <person name="Thompson F.L."/>
            <person name="Niwa A."/>
            <person name="Sawabe T."/>
            <person name="Sawabe T."/>
        </authorList>
    </citation>
    <scope>NUCLEOTIDE SEQUENCE [LARGE SCALE GENOMIC DNA]</scope>
    <source>
        <strain evidence="3">JCM19314</strain>
    </source>
</reference>
<dbReference type="AlphaFoldDB" id="A0A090QCY7"/>
<dbReference type="EC" id="2.7.4.1" evidence="2"/>
<comment type="caution">
    <text evidence="2">The sequence shown here is derived from an EMBL/GenBank/DDBJ whole genome shotgun (WGS) entry which is preliminary data.</text>
</comment>
<proteinExistence type="predicted"/>
<dbReference type="GO" id="GO:0008976">
    <property type="term" value="F:polyphosphate kinase activity"/>
    <property type="evidence" value="ECO:0007669"/>
    <property type="project" value="UniProtKB-EC"/>
</dbReference>
<dbReference type="InterPro" id="IPR025200">
    <property type="entry name" value="PPK_C_dom2"/>
</dbReference>
<dbReference type="Gene3D" id="3.30.870.10">
    <property type="entry name" value="Endonuclease Chain A"/>
    <property type="match status" value="1"/>
</dbReference>
<dbReference type="Pfam" id="PF13090">
    <property type="entry name" value="PP_kinase_C"/>
    <property type="match status" value="1"/>
</dbReference>
<evidence type="ECO:0000259" key="1">
    <source>
        <dbReference type="Pfam" id="PF13090"/>
    </source>
</evidence>
<dbReference type="InterPro" id="IPR003414">
    <property type="entry name" value="PP_kinase"/>
</dbReference>
<evidence type="ECO:0000313" key="3">
    <source>
        <dbReference type="Proteomes" id="UP000029226"/>
    </source>
</evidence>
<dbReference type="SUPFAM" id="SSF56024">
    <property type="entry name" value="Phospholipase D/nuclease"/>
    <property type="match status" value="1"/>
</dbReference>
<evidence type="ECO:0000313" key="2">
    <source>
        <dbReference type="EMBL" id="GAK99643.1"/>
    </source>
</evidence>
<organism evidence="2 3">
    <name type="scientific">Nonlabens ulvanivorans</name>
    <name type="common">Persicivirga ulvanivorans</name>
    <dbReference type="NCBI Taxonomy" id="906888"/>
    <lineage>
        <taxon>Bacteria</taxon>
        <taxon>Pseudomonadati</taxon>
        <taxon>Bacteroidota</taxon>
        <taxon>Flavobacteriia</taxon>
        <taxon>Flavobacteriales</taxon>
        <taxon>Flavobacteriaceae</taxon>
        <taxon>Nonlabens</taxon>
    </lineage>
</organism>
<keyword evidence="2" id="KW-0808">Transferase</keyword>
<name>A0A090QCY7_NONUL</name>
<accession>A0A090QCY7</accession>
<sequence>MYIGSADWMTRNLDHRIEVITPILDKDIAFKLRNILNLQLNDHIKGRLIDAKQENKYLNTNSDSELSSQYLIYKSLL</sequence>
<dbReference type="PANTHER" id="PTHR30218">
    <property type="entry name" value="POLYPHOSPHATE KINASE"/>
    <property type="match status" value="1"/>
</dbReference>
<dbReference type="GO" id="GO:0006799">
    <property type="term" value="P:polyphosphate biosynthetic process"/>
    <property type="evidence" value="ECO:0007669"/>
    <property type="project" value="InterPro"/>
</dbReference>
<dbReference type="GO" id="GO:0009358">
    <property type="term" value="C:polyphosphate kinase complex"/>
    <property type="evidence" value="ECO:0007669"/>
    <property type="project" value="InterPro"/>
</dbReference>